<feature type="region of interest" description="Disordered" evidence="5">
    <location>
        <begin position="665"/>
        <end position="714"/>
    </location>
</feature>
<dbReference type="PANTHER" id="PTHR28018">
    <property type="entry name" value="RESPIRATORY SUPERCOMPLEX FACTOR 2, MITOCHONDRIAL"/>
    <property type="match status" value="1"/>
</dbReference>
<keyword evidence="2" id="KW-0812">Transmembrane</keyword>
<feature type="compositionally biased region" description="Acidic residues" evidence="5">
    <location>
        <begin position="705"/>
        <end position="714"/>
    </location>
</feature>
<dbReference type="STRING" id="92696.A0A4R0RSG9"/>
<dbReference type="PANTHER" id="PTHR28018:SF3">
    <property type="entry name" value="RESPIRATORY SUPERCOMPLEX FACTOR 2, MITOCHONDRIAL"/>
    <property type="match status" value="1"/>
</dbReference>
<dbReference type="AlphaFoldDB" id="A0A4R0RSG9"/>
<evidence type="ECO:0000256" key="3">
    <source>
        <dbReference type="ARBA" id="ARBA00022989"/>
    </source>
</evidence>
<proteinExistence type="predicted"/>
<organism evidence="7 8">
    <name type="scientific">Steccherinum ochraceum</name>
    <dbReference type="NCBI Taxonomy" id="92696"/>
    <lineage>
        <taxon>Eukaryota</taxon>
        <taxon>Fungi</taxon>
        <taxon>Dikarya</taxon>
        <taxon>Basidiomycota</taxon>
        <taxon>Agaricomycotina</taxon>
        <taxon>Agaricomycetes</taxon>
        <taxon>Polyporales</taxon>
        <taxon>Steccherinaceae</taxon>
        <taxon>Steccherinum</taxon>
    </lineage>
</organism>
<protein>
    <recommendedName>
        <fullName evidence="6">HIG1 domain-containing protein</fullName>
    </recommendedName>
</protein>
<evidence type="ECO:0000313" key="8">
    <source>
        <dbReference type="Proteomes" id="UP000292702"/>
    </source>
</evidence>
<dbReference type="OrthoDB" id="1915122at2759"/>
<evidence type="ECO:0000256" key="5">
    <source>
        <dbReference type="SAM" id="MobiDB-lite"/>
    </source>
</evidence>
<keyword evidence="8" id="KW-1185">Reference proteome</keyword>
<feature type="compositionally biased region" description="Low complexity" evidence="5">
    <location>
        <begin position="226"/>
        <end position="251"/>
    </location>
</feature>
<evidence type="ECO:0000313" key="7">
    <source>
        <dbReference type="EMBL" id="TCD70806.1"/>
    </source>
</evidence>
<dbReference type="Proteomes" id="UP000292702">
    <property type="component" value="Unassembled WGS sequence"/>
</dbReference>
<dbReference type="GO" id="GO:0005739">
    <property type="term" value="C:mitochondrion"/>
    <property type="evidence" value="ECO:0007669"/>
    <property type="project" value="UniProtKB-SubCell"/>
</dbReference>
<keyword evidence="4" id="KW-0472">Membrane</keyword>
<dbReference type="PROSITE" id="PS51503">
    <property type="entry name" value="HIG1"/>
    <property type="match status" value="1"/>
</dbReference>
<accession>A0A4R0RSG9</accession>
<feature type="compositionally biased region" description="Basic and acidic residues" evidence="5">
    <location>
        <begin position="687"/>
        <end position="702"/>
    </location>
</feature>
<dbReference type="EMBL" id="RWJN01000014">
    <property type="protein sequence ID" value="TCD70806.1"/>
    <property type="molecule type" value="Genomic_DNA"/>
</dbReference>
<evidence type="ECO:0000256" key="4">
    <source>
        <dbReference type="ARBA" id="ARBA00023136"/>
    </source>
</evidence>
<evidence type="ECO:0000259" key="6">
    <source>
        <dbReference type="PROSITE" id="PS51503"/>
    </source>
</evidence>
<evidence type="ECO:0000256" key="2">
    <source>
        <dbReference type="ARBA" id="ARBA00022692"/>
    </source>
</evidence>
<comment type="caution">
    <text evidence="7">The sequence shown here is derived from an EMBL/GenBank/DDBJ whole genome shotgun (WGS) entry which is preliminary data.</text>
</comment>
<reference evidence="7 8" key="1">
    <citation type="submission" date="2018-11" db="EMBL/GenBank/DDBJ databases">
        <title>Genome assembly of Steccherinum ochraceum LE-BIN_3174, the white-rot fungus of the Steccherinaceae family (The Residual Polyporoid clade, Polyporales, Basidiomycota).</title>
        <authorList>
            <person name="Fedorova T.V."/>
            <person name="Glazunova O.A."/>
            <person name="Landesman E.O."/>
            <person name="Moiseenko K.V."/>
            <person name="Psurtseva N.V."/>
            <person name="Savinova O.S."/>
            <person name="Shakhova N.V."/>
            <person name="Tyazhelova T.V."/>
            <person name="Vasina D.V."/>
        </authorList>
    </citation>
    <scope>NUCLEOTIDE SEQUENCE [LARGE SCALE GENOMIC DNA]</scope>
    <source>
        <strain evidence="7 8">LE-BIN_3174</strain>
    </source>
</reference>
<comment type="subcellular location">
    <subcellularLocation>
        <location evidence="1">Mitochondrion</location>
    </subcellularLocation>
</comment>
<name>A0A4R0RSG9_9APHY</name>
<dbReference type="InterPro" id="IPR040153">
    <property type="entry name" value="Rcf2"/>
</dbReference>
<dbReference type="GO" id="GO:0033617">
    <property type="term" value="P:mitochondrial respiratory chain complex IV assembly"/>
    <property type="evidence" value="ECO:0007669"/>
    <property type="project" value="TreeGrafter"/>
</dbReference>
<feature type="region of interest" description="Disordered" evidence="5">
    <location>
        <begin position="210"/>
        <end position="251"/>
    </location>
</feature>
<evidence type="ECO:0000256" key="1">
    <source>
        <dbReference type="ARBA" id="ARBA00004173"/>
    </source>
</evidence>
<feature type="compositionally biased region" description="Acidic residues" evidence="5">
    <location>
        <begin position="665"/>
        <end position="685"/>
    </location>
</feature>
<dbReference type="InterPro" id="IPR007667">
    <property type="entry name" value="Hypoxia_induced_domain"/>
</dbReference>
<sequence length="886" mass="99007">MKFATEEELAGHHAATVRGAIEGVAAGFALSLPASYYFQRNSTYYRSLPPHLKVLGVILVVAPLYAVQAERRGVEYDQSTWTGAGQRELMREELEEEKRWKALSMPQRAKEWATKNQYKVILGTWAVGMAAAGSIIWRNRHQSTAQKVVQARMWAQGLTIGVMVAAGILTHQQRQEAAEHRGNDDHSWSARGITYCLHVSTTLPTHEFTDSFMIDSPDDSEDQSRPVTTTPAQTMYTPTSSSLQGQTSLQLNSDSRYSFTKKKRPLEQEPSTPGSPAMAVETLEVHASIQRICADPALLYNVFIRDIQQQEGKELSTIQQEFHRTDSYFCMFAETSNWLTLSTVMESLALVLRVPEDRGQCSQHALAYVPGPTESRAATATVYLCSSRTNVQTSALDDDCAFLRGIWQNMTILSGSNARAQAGTTADAKAAREGLTGAVVERAVKNMPMTLDLHKELWRKHDELCKAVTEQAQSIAATSGPEPNFVNAVLKPFQSISARFAEMRSELGKPTPSTARIGAQITHLVEFKAPQYLVTWFRDLVHLPIALGKYHSHLFVLDFHSFRWLSRALTDFNLDLDALRRCYFDTFLLPTTCLQYLLAAPLADTKSNGKVFSTHTEFRRVDALRAEAFAESALNTDAAWAEKLFALEALSDRVLHELYEDYFSDEDDIEDDDEDEEEDTEDAGDGDIGRPGESLEEHRSASVEEAQEETNTLDDDDPLLLIRRYLDQRTVGLSQRYADQLQLQTISAQDPHVHCACALPLSLTRTSTGKPCTIFTSSPPCPGCFVFLEAYRLKFMRAKANADSWSRAGSRRSTFRFLYGPERVTGILPLWAPPADNVNTDWQAIKVVMTMMFVAEITDFLCREALGYPHPFFGGDAADWDSDGTM</sequence>
<gene>
    <name evidence="7" type="ORF">EIP91_001496</name>
</gene>
<feature type="domain" description="HIG1" evidence="6">
    <location>
        <begin position="90"/>
        <end position="181"/>
    </location>
</feature>
<dbReference type="Pfam" id="PF04588">
    <property type="entry name" value="HIG_1_N"/>
    <property type="match status" value="1"/>
</dbReference>
<keyword evidence="3" id="KW-1133">Transmembrane helix</keyword>